<comment type="function">
    <text evidence="5">This is one of the proteins that bind and probably mediate the attachment of the 5S RNA into the large ribosomal subunit, where it forms part of the central protuberance. In the 70S ribosome it contacts protein S13 of the 30S subunit (bridge B1b), connecting the 2 subunits; this bridge is implicated in subunit movement. Contacts the P site tRNA; the 5S rRNA and some of its associated proteins might help stabilize positioning of ribosome-bound tRNAs.</text>
</comment>
<dbReference type="InterPro" id="IPR020929">
    <property type="entry name" value="Ribosomal_uL5_CS"/>
</dbReference>
<dbReference type="InterPro" id="IPR002132">
    <property type="entry name" value="Ribosomal_uL5"/>
</dbReference>
<dbReference type="PIRSF" id="PIRSF002161">
    <property type="entry name" value="Ribosomal_L5"/>
    <property type="match status" value="1"/>
</dbReference>
<dbReference type="NCBIfam" id="NF000585">
    <property type="entry name" value="PRK00010.1"/>
    <property type="match status" value="1"/>
</dbReference>
<protein>
    <recommendedName>
        <fullName evidence="4 6">Large ribosomal subunit protein uL5</fullName>
    </recommendedName>
</protein>
<dbReference type="GO" id="GO:0005840">
    <property type="term" value="C:ribosome"/>
    <property type="evidence" value="ECO:0007669"/>
    <property type="project" value="UniProtKB-KW"/>
</dbReference>
<dbReference type="EMBL" id="MN577570">
    <property type="protein sequence ID" value="QGT49638.1"/>
    <property type="molecule type" value="Genomic_DNA"/>
</dbReference>
<dbReference type="HAMAP" id="MF_01333_B">
    <property type="entry name" value="Ribosomal_uL5_B"/>
    <property type="match status" value="1"/>
</dbReference>
<dbReference type="Pfam" id="PF00281">
    <property type="entry name" value="Ribosomal_L5"/>
    <property type="match status" value="1"/>
</dbReference>
<evidence type="ECO:0000259" key="8">
    <source>
        <dbReference type="Pfam" id="PF00281"/>
    </source>
</evidence>
<dbReference type="InterPro" id="IPR031309">
    <property type="entry name" value="Ribosomal_uL5_C"/>
</dbReference>
<evidence type="ECO:0000256" key="6">
    <source>
        <dbReference type="HAMAP-Rule" id="MF_01333"/>
    </source>
</evidence>
<dbReference type="GO" id="GO:1990904">
    <property type="term" value="C:ribonucleoprotein complex"/>
    <property type="evidence" value="ECO:0007669"/>
    <property type="project" value="UniProtKB-KW"/>
</dbReference>
<reference evidence="10" key="1">
    <citation type="journal article" date="2020" name="J. ISSAAS">
        <title>Lactobacilli and other gastrointestinal microbiota of Peromyscus leucopus, reservoir host for agents of Lyme disease and other zoonoses in North America.</title>
        <authorList>
            <person name="Milovic A."/>
            <person name="Bassam K."/>
            <person name="Shao H."/>
            <person name="Chatzistamou I."/>
            <person name="Tufts D.M."/>
            <person name="Diuk-Wasser M."/>
            <person name="Barbour A.G."/>
        </authorList>
    </citation>
    <scope>NUCLEOTIDE SEQUENCE</scope>
    <source>
        <strain evidence="10">LL20</strain>
    </source>
</reference>
<evidence type="ECO:0000256" key="4">
    <source>
        <dbReference type="ARBA" id="ARBA00035245"/>
    </source>
</evidence>
<evidence type="ECO:0000256" key="1">
    <source>
        <dbReference type="ARBA" id="ARBA00008553"/>
    </source>
</evidence>
<organism evidence="10">
    <name type="scientific">uncultured Candidatus Melainabacteria bacterium</name>
    <dbReference type="NCBI Taxonomy" id="2682970"/>
    <lineage>
        <taxon>Bacteria</taxon>
        <taxon>Bacillati</taxon>
        <taxon>Candidatus Melainabacteria</taxon>
        <taxon>environmental samples</taxon>
    </lineage>
</organism>
<evidence type="ECO:0000256" key="3">
    <source>
        <dbReference type="ARBA" id="ARBA00023274"/>
    </source>
</evidence>
<comment type="function">
    <text evidence="6">This is 1 of the proteins that bind and probably mediate the attachment of the 5S RNA into the large ribosomal subunit, where it forms part of the central protuberance. In the 70S ribosome it contacts protein S13 of the 30S subunit (bridge B1b), connecting the 2 subunits; this bridge is implicated in subunit movement. Contacts the P site tRNA; the 5S rRNA and some of its associated proteins might help stabilize positioning of ribosome-bound tRNAs.</text>
</comment>
<proteinExistence type="inferred from homology"/>
<keyword evidence="6" id="KW-0699">rRNA-binding</keyword>
<dbReference type="PANTHER" id="PTHR11994">
    <property type="entry name" value="60S RIBOSOMAL PROTEIN L11-RELATED"/>
    <property type="match status" value="1"/>
</dbReference>
<comment type="similarity">
    <text evidence="1 6 7">Belongs to the universal ribosomal protein uL5 family.</text>
</comment>
<feature type="domain" description="Large ribosomal subunit protein uL5 N-terminal" evidence="8">
    <location>
        <begin position="27"/>
        <end position="83"/>
    </location>
</feature>
<dbReference type="PROSITE" id="PS00358">
    <property type="entry name" value="RIBOSOMAL_L5"/>
    <property type="match status" value="1"/>
</dbReference>
<dbReference type="InterPro" id="IPR020930">
    <property type="entry name" value="Ribosomal_uL5_bac-type"/>
</dbReference>
<evidence type="ECO:0000256" key="2">
    <source>
        <dbReference type="ARBA" id="ARBA00022980"/>
    </source>
</evidence>
<keyword evidence="6" id="KW-0694">RNA-binding</keyword>
<comment type="subunit">
    <text evidence="6">Part of the 50S ribosomal subunit; part of the 5S rRNA/L5/L18/L25 subcomplex. Contacts the 5S rRNA and the P site tRNA. Forms a bridge to the 30S subunit in the 70S ribosome.</text>
</comment>
<dbReference type="GO" id="GO:0000049">
    <property type="term" value="F:tRNA binding"/>
    <property type="evidence" value="ECO:0007669"/>
    <property type="project" value="UniProtKB-UniRule"/>
</dbReference>
<accession>A0A650EKJ9</accession>
<evidence type="ECO:0000259" key="9">
    <source>
        <dbReference type="Pfam" id="PF00673"/>
    </source>
</evidence>
<evidence type="ECO:0000313" key="10">
    <source>
        <dbReference type="EMBL" id="QGT49638.1"/>
    </source>
</evidence>
<keyword evidence="3 6" id="KW-0687">Ribonucleoprotein</keyword>
<dbReference type="FunFam" id="3.30.1440.10:FF:000001">
    <property type="entry name" value="50S ribosomal protein L5"/>
    <property type="match status" value="1"/>
</dbReference>
<sequence length="185" mass="20609">MTVTKNLKSKYVEEVVPAMKEKFGYKNDHQVPKLVKIVLNMGVGEASHNSKIAEAIEAQLTKIAGQKAVVTKAKKSIASYKLREGMPVGAMATLRGERMYDFLQKLICVVLPRIRDFRGISAKSFDGRGNYTLGLKEQALFPEITYEEVDLVKGMNVSVITTAETDEEARELLRLLGMPFKGLNK</sequence>
<dbReference type="AlphaFoldDB" id="A0A650EKJ9"/>
<dbReference type="GO" id="GO:0006412">
    <property type="term" value="P:translation"/>
    <property type="evidence" value="ECO:0007669"/>
    <property type="project" value="UniProtKB-UniRule"/>
</dbReference>
<evidence type="ECO:0000256" key="5">
    <source>
        <dbReference type="ARBA" id="ARBA00058604"/>
    </source>
</evidence>
<name>A0A650EKJ9_9BACT</name>
<dbReference type="GO" id="GO:0019843">
    <property type="term" value="F:rRNA binding"/>
    <property type="evidence" value="ECO:0007669"/>
    <property type="project" value="UniProtKB-UniRule"/>
</dbReference>
<dbReference type="Pfam" id="PF00673">
    <property type="entry name" value="Ribosomal_L5_C"/>
    <property type="match status" value="1"/>
</dbReference>
<keyword evidence="6" id="KW-0820">tRNA-binding</keyword>
<feature type="domain" description="Large ribosomal subunit protein uL5 C-terminal" evidence="9">
    <location>
        <begin position="87"/>
        <end position="180"/>
    </location>
</feature>
<dbReference type="Gene3D" id="3.30.1440.10">
    <property type="match status" value="1"/>
</dbReference>
<dbReference type="GO" id="GO:0003735">
    <property type="term" value="F:structural constituent of ribosome"/>
    <property type="evidence" value="ECO:0007669"/>
    <property type="project" value="InterPro"/>
</dbReference>
<keyword evidence="2 6" id="KW-0689">Ribosomal protein</keyword>
<dbReference type="SUPFAM" id="SSF55282">
    <property type="entry name" value="RL5-like"/>
    <property type="match status" value="1"/>
</dbReference>
<dbReference type="InterPro" id="IPR031310">
    <property type="entry name" value="Ribosomal_uL5_N"/>
</dbReference>
<evidence type="ECO:0000256" key="7">
    <source>
        <dbReference type="RuleBase" id="RU003930"/>
    </source>
</evidence>
<dbReference type="InterPro" id="IPR022803">
    <property type="entry name" value="Ribosomal_uL5_dom_sf"/>
</dbReference>
<gene>
    <name evidence="6 10" type="primary">rplE</name>
    <name evidence="10" type="ORF">Melaina855_0250</name>
</gene>